<name>A0AAD9MHG7_9PEZI</name>
<dbReference type="EMBL" id="JAQQPM010000008">
    <property type="protein sequence ID" value="KAK2074655.1"/>
    <property type="molecule type" value="Genomic_DNA"/>
</dbReference>
<gene>
    <name evidence="1" type="ORF">P8C59_008845</name>
</gene>
<comment type="caution">
    <text evidence="1">The sequence shown here is derived from an EMBL/GenBank/DDBJ whole genome shotgun (WGS) entry which is preliminary data.</text>
</comment>
<dbReference type="Proteomes" id="UP001217918">
    <property type="component" value="Unassembled WGS sequence"/>
</dbReference>
<protein>
    <submittedName>
        <fullName evidence="1">Uncharacterized protein</fullName>
    </submittedName>
</protein>
<evidence type="ECO:0000313" key="2">
    <source>
        <dbReference type="Proteomes" id="UP001217918"/>
    </source>
</evidence>
<sequence>MRYRTYVLAVHAPRVARPPICAVRQQAKIFEFFKPISTSCLEEIVDCVSHLRHHHDVFEAPNDHESAGSRQPARK</sequence>
<proteinExistence type="predicted"/>
<organism evidence="1 2">
    <name type="scientific">Phyllachora maydis</name>
    <dbReference type="NCBI Taxonomy" id="1825666"/>
    <lineage>
        <taxon>Eukaryota</taxon>
        <taxon>Fungi</taxon>
        <taxon>Dikarya</taxon>
        <taxon>Ascomycota</taxon>
        <taxon>Pezizomycotina</taxon>
        <taxon>Sordariomycetes</taxon>
        <taxon>Sordariomycetidae</taxon>
        <taxon>Phyllachorales</taxon>
        <taxon>Phyllachoraceae</taxon>
        <taxon>Phyllachora</taxon>
    </lineage>
</organism>
<reference evidence="1" key="1">
    <citation type="journal article" date="2023" name="Mol. Plant Microbe Interact.">
        <title>Elucidating the Obligate Nature and Biological Capacity of an Invasive Fungal Corn Pathogen.</title>
        <authorList>
            <person name="MacCready J.S."/>
            <person name="Roggenkamp E.M."/>
            <person name="Gdanetz K."/>
            <person name="Chilvers M.I."/>
        </authorList>
    </citation>
    <scope>NUCLEOTIDE SEQUENCE</scope>
    <source>
        <strain evidence="1">PM02</strain>
    </source>
</reference>
<evidence type="ECO:0000313" key="1">
    <source>
        <dbReference type="EMBL" id="KAK2074655.1"/>
    </source>
</evidence>
<keyword evidence="2" id="KW-1185">Reference proteome</keyword>
<accession>A0AAD9MHG7</accession>
<dbReference type="AlphaFoldDB" id="A0AAD9MHG7"/>